<accession>A0A1E3AY92</accession>
<dbReference type="AlphaFoldDB" id="A0A1E3AY92"/>
<dbReference type="RefSeq" id="WP_069156187.1">
    <property type="nucleotide sequence ID" value="NZ_DBGDOY010000031.1"/>
</dbReference>
<comment type="caution">
    <text evidence="2">The sequence shown here is derived from an EMBL/GenBank/DDBJ whole genome shotgun (WGS) entry which is preliminary data.</text>
</comment>
<evidence type="ECO:0000256" key="1">
    <source>
        <dbReference type="SAM" id="Phobius"/>
    </source>
</evidence>
<proteinExistence type="predicted"/>
<name>A0A1E3AY92_9FIRM</name>
<dbReference type="GeneID" id="93305348"/>
<sequence>MALIQCSECGKEISDQIAACPHCGYPVQKQTDENKGKNKKKLLLPIIIAGIILVLIAIIFICYKFVYKGSFEVSQSKDSIELGTGADLVKYIEFDPEKILEVKVADDGNFDADKLGDYTVVFSIKNKRGNMKDVSYDFHVVDTVAPELSVLNDTVYAARGSEYNPEDNAEAADADACTIEVSGEYDLNQEGTYEITFVAKDGSGNASEPKSMNLIVEDRDNCVFRNVKFGDSAEVVKRYETADLITEGDDNARHHILYEGIVEGDDAFINYDMNENDELHTITVIFNETHTDHDLYINSFNNISDKLTALYGEAKVEKAKGSLYGYCDSEGEALNLGQVKYRNTWDTDELSVILYLAKDNYEVTFALMYQSKIYEVPEDTGIN</sequence>
<evidence type="ECO:0000313" key="2">
    <source>
        <dbReference type="EMBL" id="ODM13673.1"/>
    </source>
</evidence>
<dbReference type="EMBL" id="MCGI01000001">
    <property type="protein sequence ID" value="ODM13673.1"/>
    <property type="molecule type" value="Genomic_DNA"/>
</dbReference>
<dbReference type="InterPro" id="IPR013783">
    <property type="entry name" value="Ig-like_fold"/>
</dbReference>
<dbReference type="Gene3D" id="2.60.40.10">
    <property type="entry name" value="Immunoglobulins"/>
    <property type="match status" value="1"/>
</dbReference>
<reference evidence="2 3" key="1">
    <citation type="submission" date="2016-07" db="EMBL/GenBank/DDBJ databases">
        <title>Characterization of isolates of Eisenbergiella tayi derived from blood cultures, using whole genome sequencing.</title>
        <authorList>
            <person name="Burdz T."/>
            <person name="Wiebe D."/>
            <person name="Huynh C."/>
            <person name="Bernard K."/>
        </authorList>
    </citation>
    <scope>NUCLEOTIDE SEQUENCE [LARGE SCALE GENOMIC DNA]</scope>
    <source>
        <strain evidence="2 3">NML 120489</strain>
    </source>
</reference>
<dbReference type="Proteomes" id="UP000095003">
    <property type="component" value="Unassembled WGS sequence"/>
</dbReference>
<organism evidence="2 3">
    <name type="scientific">Eisenbergiella tayi</name>
    <dbReference type="NCBI Taxonomy" id="1432052"/>
    <lineage>
        <taxon>Bacteria</taxon>
        <taxon>Bacillati</taxon>
        <taxon>Bacillota</taxon>
        <taxon>Clostridia</taxon>
        <taxon>Lachnospirales</taxon>
        <taxon>Lachnospiraceae</taxon>
        <taxon>Eisenbergiella</taxon>
    </lineage>
</organism>
<protein>
    <submittedName>
        <fullName evidence="2">Uncharacterized protein</fullName>
    </submittedName>
</protein>
<keyword evidence="1" id="KW-1133">Transmembrane helix</keyword>
<evidence type="ECO:0000313" key="3">
    <source>
        <dbReference type="Proteomes" id="UP000095003"/>
    </source>
</evidence>
<feature type="transmembrane region" description="Helical" evidence="1">
    <location>
        <begin position="42"/>
        <end position="66"/>
    </location>
</feature>
<keyword evidence="1" id="KW-0812">Transmembrane</keyword>
<keyword evidence="1" id="KW-0472">Membrane</keyword>
<gene>
    <name evidence="2" type="ORF">BEH84_01391</name>
</gene>